<dbReference type="PANTHER" id="PTHR34066:SF1">
    <property type="entry name" value="DUF1764 FAMILY PROTEIN"/>
    <property type="match status" value="1"/>
</dbReference>
<proteinExistence type="predicted"/>
<organism evidence="2 3">
    <name type="scientific">Hibiscus syriacus</name>
    <name type="common">Rose of Sharon</name>
    <dbReference type="NCBI Taxonomy" id="106335"/>
    <lineage>
        <taxon>Eukaryota</taxon>
        <taxon>Viridiplantae</taxon>
        <taxon>Streptophyta</taxon>
        <taxon>Embryophyta</taxon>
        <taxon>Tracheophyta</taxon>
        <taxon>Spermatophyta</taxon>
        <taxon>Magnoliopsida</taxon>
        <taxon>eudicotyledons</taxon>
        <taxon>Gunneridae</taxon>
        <taxon>Pentapetalae</taxon>
        <taxon>rosids</taxon>
        <taxon>malvids</taxon>
        <taxon>Malvales</taxon>
        <taxon>Malvaceae</taxon>
        <taxon>Malvoideae</taxon>
        <taxon>Hibiscus</taxon>
    </lineage>
</organism>
<evidence type="ECO:0000256" key="1">
    <source>
        <dbReference type="SAM" id="MobiDB-lite"/>
    </source>
</evidence>
<evidence type="ECO:0000313" key="3">
    <source>
        <dbReference type="Proteomes" id="UP000436088"/>
    </source>
</evidence>
<sequence length="132" mass="14729">MAKKKRSSTTPSEIPENKQEPVPEKKNKKQSPAPNKAGNEIDEIFAGMKRKKTEPKSTEKPNGEEKSKPKSSKKKRSTESKENRDEGFSESSSRPRRKTADGFTIYTEEELGIGKSDAGNTPLCPFDCDCCF</sequence>
<feature type="compositionally biased region" description="Basic and acidic residues" evidence="1">
    <location>
        <begin position="15"/>
        <end position="25"/>
    </location>
</feature>
<reference evidence="2" key="1">
    <citation type="submission" date="2019-09" db="EMBL/GenBank/DDBJ databases">
        <title>Draft genome information of white flower Hibiscus syriacus.</title>
        <authorList>
            <person name="Kim Y.-M."/>
        </authorList>
    </citation>
    <scope>NUCLEOTIDE SEQUENCE [LARGE SCALE GENOMIC DNA]</scope>
    <source>
        <strain evidence="2">YM2019G1</strain>
    </source>
</reference>
<name>A0A6A2Y316_HIBSY</name>
<dbReference type="Pfam" id="PF08576">
    <property type="entry name" value="DUF1764"/>
    <property type="match status" value="1"/>
</dbReference>
<dbReference type="AlphaFoldDB" id="A0A6A2Y316"/>
<keyword evidence="3" id="KW-1185">Reference proteome</keyword>
<dbReference type="Proteomes" id="UP000436088">
    <property type="component" value="Unassembled WGS sequence"/>
</dbReference>
<evidence type="ECO:0000313" key="2">
    <source>
        <dbReference type="EMBL" id="KAE8664387.1"/>
    </source>
</evidence>
<feature type="compositionally biased region" description="Basic and acidic residues" evidence="1">
    <location>
        <begin position="54"/>
        <end position="68"/>
    </location>
</feature>
<dbReference type="OrthoDB" id="20835at2759"/>
<dbReference type="EMBL" id="VEPZ02001652">
    <property type="protein sequence ID" value="KAE8664387.1"/>
    <property type="molecule type" value="Genomic_DNA"/>
</dbReference>
<protein>
    <submittedName>
        <fullName evidence="2">Uncharacterized protein</fullName>
    </submittedName>
</protein>
<gene>
    <name evidence="2" type="ORF">F3Y22_tig00112800pilonHSYRG00102</name>
</gene>
<comment type="caution">
    <text evidence="2">The sequence shown here is derived from an EMBL/GenBank/DDBJ whole genome shotgun (WGS) entry which is preliminary data.</text>
</comment>
<dbReference type="InterPro" id="IPR013885">
    <property type="entry name" value="DUF1764_euk"/>
</dbReference>
<feature type="region of interest" description="Disordered" evidence="1">
    <location>
        <begin position="1"/>
        <end position="103"/>
    </location>
</feature>
<feature type="compositionally biased region" description="Basic and acidic residues" evidence="1">
    <location>
        <begin position="77"/>
        <end position="87"/>
    </location>
</feature>
<accession>A0A6A2Y316</accession>
<dbReference type="PANTHER" id="PTHR34066">
    <property type="entry name" value="GROWTH FACTOR 2"/>
    <property type="match status" value="1"/>
</dbReference>